<evidence type="ECO:0000259" key="4">
    <source>
        <dbReference type="SMART" id="SM00822"/>
    </source>
</evidence>
<feature type="domain" description="Ketoreductase" evidence="4">
    <location>
        <begin position="8"/>
        <end position="191"/>
    </location>
</feature>
<accession>A0A009IPK0</accession>
<dbReference type="GO" id="GO:0016491">
    <property type="term" value="F:oxidoreductase activity"/>
    <property type="evidence" value="ECO:0007669"/>
    <property type="project" value="UniProtKB-KW"/>
</dbReference>
<dbReference type="PANTHER" id="PTHR43391">
    <property type="entry name" value="RETINOL DEHYDROGENASE-RELATED"/>
    <property type="match status" value="1"/>
</dbReference>
<dbReference type="PRINTS" id="PR00080">
    <property type="entry name" value="SDRFAMILY"/>
</dbReference>
<evidence type="ECO:0000313" key="5">
    <source>
        <dbReference type="EMBL" id="EXB05728.1"/>
    </source>
</evidence>
<dbReference type="InterPro" id="IPR036291">
    <property type="entry name" value="NAD(P)-bd_dom_sf"/>
</dbReference>
<comment type="similarity">
    <text evidence="1 3">Belongs to the short-chain dehydrogenases/reductases (SDR) family.</text>
</comment>
<protein>
    <submittedName>
        <fullName evidence="5">Short chain dehydrogenase family protein</fullName>
    </submittedName>
</protein>
<dbReference type="PRINTS" id="PR00081">
    <property type="entry name" value="GDHRDH"/>
</dbReference>
<evidence type="ECO:0000313" key="6">
    <source>
        <dbReference type="Proteomes" id="UP000020595"/>
    </source>
</evidence>
<dbReference type="RefSeq" id="WP_032051141.1">
    <property type="nucleotide sequence ID" value="NZ_JEWH01000021.1"/>
</dbReference>
<proteinExistence type="inferred from homology"/>
<dbReference type="PROSITE" id="PS00061">
    <property type="entry name" value="ADH_SHORT"/>
    <property type="match status" value="1"/>
</dbReference>
<dbReference type="EMBL" id="JEWH01000021">
    <property type="protein sequence ID" value="EXB05728.1"/>
    <property type="molecule type" value="Genomic_DNA"/>
</dbReference>
<evidence type="ECO:0000256" key="2">
    <source>
        <dbReference type="ARBA" id="ARBA00023002"/>
    </source>
</evidence>
<organism evidence="5 6">
    <name type="scientific">Acinetobacter baumannii (strain 1295743)</name>
    <dbReference type="NCBI Taxonomy" id="1310613"/>
    <lineage>
        <taxon>Bacteria</taxon>
        <taxon>Pseudomonadati</taxon>
        <taxon>Pseudomonadota</taxon>
        <taxon>Gammaproteobacteria</taxon>
        <taxon>Moraxellales</taxon>
        <taxon>Moraxellaceae</taxon>
        <taxon>Acinetobacter</taxon>
        <taxon>Acinetobacter calcoaceticus/baumannii complex</taxon>
    </lineage>
</organism>
<dbReference type="AlphaFoldDB" id="A0A009IPK0"/>
<dbReference type="PATRIC" id="fig|1310613.3.peg.1852"/>
<dbReference type="InterPro" id="IPR057326">
    <property type="entry name" value="KR_dom"/>
</dbReference>
<comment type="caution">
    <text evidence="5">The sequence shown here is derived from an EMBL/GenBank/DDBJ whole genome shotgun (WGS) entry which is preliminary data.</text>
</comment>
<gene>
    <name evidence="5" type="ORF">J512_1931</name>
</gene>
<dbReference type="SMART" id="SM00822">
    <property type="entry name" value="PKS_KR"/>
    <property type="match status" value="1"/>
</dbReference>
<name>A0A009IPK0_ACIB9</name>
<dbReference type="PANTHER" id="PTHR43391:SF94">
    <property type="entry name" value="OXIDOREDUCTASE-RELATED"/>
    <property type="match status" value="1"/>
</dbReference>
<dbReference type="Proteomes" id="UP000020595">
    <property type="component" value="Unassembled WGS sequence"/>
</dbReference>
<evidence type="ECO:0000256" key="1">
    <source>
        <dbReference type="ARBA" id="ARBA00006484"/>
    </source>
</evidence>
<dbReference type="InterPro" id="IPR002347">
    <property type="entry name" value="SDR_fam"/>
</dbReference>
<evidence type="ECO:0000256" key="3">
    <source>
        <dbReference type="RuleBase" id="RU000363"/>
    </source>
</evidence>
<dbReference type="SUPFAM" id="SSF51735">
    <property type="entry name" value="NAD(P)-binding Rossmann-fold domains"/>
    <property type="match status" value="1"/>
</dbReference>
<dbReference type="Gene3D" id="3.40.50.720">
    <property type="entry name" value="NAD(P)-binding Rossmann-like Domain"/>
    <property type="match status" value="1"/>
</dbReference>
<sequence>MKYDLNKKVVLITGAAGGIGAATAREFYALGANLVLTDMQQEAVDKLASEFEASRVLPLALDVTDAVATKDVVQKTIKHFGHLDIAFANAGISWRDGASTIASCDEAEFDKIVEVDLLGVWRTVRAALPEVTRNKGQILITSSVYCFVNGMANAPYAASKAAVEMLGRCLRTEIAYTGATASVVYPGWTATPIAKVAFGGNATVTKMIEAAFPAWLRKPISPEYMAQAIVKGVRRRQPRIFAPVRWVPFSILRGMFSAASDAMVIRHKKLQGLLQQLESESKPVQK</sequence>
<dbReference type="Pfam" id="PF00106">
    <property type="entry name" value="adh_short"/>
    <property type="match status" value="1"/>
</dbReference>
<dbReference type="InterPro" id="IPR020904">
    <property type="entry name" value="Sc_DH/Rdtase_CS"/>
</dbReference>
<dbReference type="CDD" id="cd05233">
    <property type="entry name" value="SDR_c"/>
    <property type="match status" value="1"/>
</dbReference>
<reference evidence="5 6" key="1">
    <citation type="submission" date="2014-02" db="EMBL/GenBank/DDBJ databases">
        <title>Comparative genomics and transcriptomics to identify genetic mechanisms underlying the emergence of carbapenem resistant Acinetobacter baumannii (CRAb).</title>
        <authorList>
            <person name="Harris A.D."/>
            <person name="Johnson K.J."/>
            <person name="George J."/>
            <person name="Shefchek K."/>
            <person name="Daugherty S.C."/>
            <person name="Parankush S."/>
            <person name="Sadzewicz L."/>
            <person name="Tallon L."/>
            <person name="Sengamalay N."/>
            <person name="Hazen T.H."/>
            <person name="Rasko D.A."/>
        </authorList>
    </citation>
    <scope>NUCLEOTIDE SEQUENCE [LARGE SCALE GENOMIC DNA]</scope>
    <source>
        <strain evidence="5 6">1295743</strain>
    </source>
</reference>
<keyword evidence="2" id="KW-0560">Oxidoreductase</keyword>